<evidence type="ECO:0000313" key="2">
    <source>
        <dbReference type="EMBL" id="GAA4429871.1"/>
    </source>
</evidence>
<organism evidence="2 3">
    <name type="scientific">Pontibacter saemangeumensis</name>
    <dbReference type="NCBI Taxonomy" id="1084525"/>
    <lineage>
        <taxon>Bacteria</taxon>
        <taxon>Pseudomonadati</taxon>
        <taxon>Bacteroidota</taxon>
        <taxon>Cytophagia</taxon>
        <taxon>Cytophagales</taxon>
        <taxon>Hymenobacteraceae</taxon>
        <taxon>Pontibacter</taxon>
    </lineage>
</organism>
<evidence type="ECO:0000313" key="3">
    <source>
        <dbReference type="Proteomes" id="UP001500552"/>
    </source>
</evidence>
<reference evidence="3" key="1">
    <citation type="journal article" date="2019" name="Int. J. Syst. Evol. Microbiol.">
        <title>The Global Catalogue of Microorganisms (GCM) 10K type strain sequencing project: providing services to taxonomists for standard genome sequencing and annotation.</title>
        <authorList>
            <consortium name="The Broad Institute Genomics Platform"/>
            <consortium name="The Broad Institute Genome Sequencing Center for Infectious Disease"/>
            <person name="Wu L."/>
            <person name="Ma J."/>
        </authorList>
    </citation>
    <scope>NUCLEOTIDE SEQUENCE [LARGE SCALE GENOMIC DNA]</scope>
    <source>
        <strain evidence="3">JCM 17926</strain>
    </source>
</reference>
<gene>
    <name evidence="2" type="ORF">GCM10023188_15800</name>
</gene>
<comment type="caution">
    <text evidence="2">The sequence shown here is derived from an EMBL/GenBank/DDBJ whole genome shotgun (WGS) entry which is preliminary data.</text>
</comment>
<keyword evidence="1" id="KW-0732">Signal</keyword>
<proteinExistence type="predicted"/>
<sequence length="217" mass="24557">MKKLLMLLLFGMMATGTRAQTFAEWFRQEKTQKEYLLEQIAALRMYHGYVKKGYAIAREGLTAVGDSKEGEVDLHEEFFSSLERVNPLIRSEAKVMATIGFQVKIVQVCQSTYRQLQASGSFSGEDIGYVYRVFAGLLDDGAATLDELQAVTADDKLEMRDDERLERIGALYSDMQDNYTFAQSFSREAMVLAAARMQEKKDVQTSRGLNGIKQEEL</sequence>
<name>A0ABP8LIB8_9BACT</name>
<evidence type="ECO:0008006" key="4">
    <source>
        <dbReference type="Google" id="ProtNLM"/>
    </source>
</evidence>
<evidence type="ECO:0000256" key="1">
    <source>
        <dbReference type="SAM" id="SignalP"/>
    </source>
</evidence>
<dbReference type="RefSeq" id="WP_345158111.1">
    <property type="nucleotide sequence ID" value="NZ_BAABHC010000005.1"/>
</dbReference>
<accession>A0ABP8LIB8</accession>
<dbReference type="Proteomes" id="UP001500552">
    <property type="component" value="Unassembled WGS sequence"/>
</dbReference>
<dbReference type="EMBL" id="BAABHC010000005">
    <property type="protein sequence ID" value="GAA4429871.1"/>
    <property type="molecule type" value="Genomic_DNA"/>
</dbReference>
<keyword evidence="3" id="KW-1185">Reference proteome</keyword>
<feature type="signal peptide" evidence="1">
    <location>
        <begin position="1"/>
        <end position="19"/>
    </location>
</feature>
<protein>
    <recommendedName>
        <fullName evidence="4">TerB family tellurite resistance protein</fullName>
    </recommendedName>
</protein>
<feature type="chain" id="PRO_5045471998" description="TerB family tellurite resistance protein" evidence="1">
    <location>
        <begin position="20"/>
        <end position="217"/>
    </location>
</feature>